<dbReference type="InterPro" id="IPR013108">
    <property type="entry name" value="Amidohydro_3"/>
</dbReference>
<evidence type="ECO:0000313" key="3">
    <source>
        <dbReference type="Proteomes" id="UP000015523"/>
    </source>
</evidence>
<dbReference type="SUPFAM" id="SSF51338">
    <property type="entry name" value="Composite domain of metallo-dependent hydrolases"/>
    <property type="match status" value="1"/>
</dbReference>
<dbReference type="Gene3D" id="2.30.40.10">
    <property type="entry name" value="Urease, subunit C, domain 1"/>
    <property type="match status" value="1"/>
</dbReference>
<accession>T0K6A1</accession>
<dbReference type="GO" id="GO:0016810">
    <property type="term" value="F:hydrolase activity, acting on carbon-nitrogen (but not peptide) bonds"/>
    <property type="evidence" value="ECO:0007669"/>
    <property type="project" value="InterPro"/>
</dbReference>
<dbReference type="EMBL" id="AUWY01000074">
    <property type="protein sequence ID" value="EQB32189.1"/>
    <property type="molecule type" value="Genomic_DNA"/>
</dbReference>
<gene>
    <name evidence="2" type="ORF">M529_10325</name>
</gene>
<dbReference type="STRING" id="1346791.M529_10325"/>
<dbReference type="Proteomes" id="UP000015523">
    <property type="component" value="Unassembled WGS sequence"/>
</dbReference>
<dbReference type="Gene3D" id="3.20.20.140">
    <property type="entry name" value="Metal-dependent hydrolases"/>
    <property type="match status" value="1"/>
</dbReference>
<feature type="domain" description="Amidohydrolase 3" evidence="1">
    <location>
        <begin position="69"/>
        <end position="553"/>
    </location>
</feature>
<evidence type="ECO:0000259" key="1">
    <source>
        <dbReference type="Pfam" id="PF07969"/>
    </source>
</evidence>
<dbReference type="PATRIC" id="fig|1346791.3.peg.1986"/>
<dbReference type="InterPro" id="IPR033932">
    <property type="entry name" value="YtcJ-like"/>
</dbReference>
<dbReference type="InterPro" id="IPR032466">
    <property type="entry name" value="Metal_Hydrolase"/>
</dbReference>
<dbReference type="eggNOG" id="COG1574">
    <property type="taxonomic scope" value="Bacteria"/>
</dbReference>
<dbReference type="AlphaFoldDB" id="T0K6A1"/>
<dbReference type="SUPFAM" id="SSF51556">
    <property type="entry name" value="Metallo-dependent hydrolases"/>
    <property type="match status" value="1"/>
</dbReference>
<dbReference type="Gene3D" id="3.10.310.70">
    <property type="match status" value="1"/>
</dbReference>
<dbReference type="PANTHER" id="PTHR22642:SF2">
    <property type="entry name" value="PROTEIN LONG AFTER FAR-RED 3"/>
    <property type="match status" value="1"/>
</dbReference>
<dbReference type="InterPro" id="IPR011059">
    <property type="entry name" value="Metal-dep_hydrolase_composite"/>
</dbReference>
<comment type="caution">
    <text evidence="2">The sequence shown here is derived from an EMBL/GenBank/DDBJ whole genome shotgun (WGS) entry which is preliminary data.</text>
</comment>
<keyword evidence="3" id="KW-1185">Reference proteome</keyword>
<sequence>MSAVAAVMVLGASAQAQTAPRHGSADLVLVNAKVITVDAKERIAHSVAVLGNRIVAVDGTDEWVGPTTRVIDLKGRTLLPGFIDAHSHVEGMADVQAHTIDIQAPPLKDGKAIIARLKEAQKALPPRAWLRGNGTYNQVMPTREELDEAFPDNPVRLDWSAHDNLINHAAAVALKLDRTFPDPPKGSTGRLERNKDGEVTIIRDYKVDFPVDAFPYAEKKEALRKVLRDFYLHRGVTTVSDLSTADAYRAYQDLKDAGQLPTRVRMNPFIRQPAQLDALLTTGMRTGLGDDMLMVGAVKIILDGVWGTTAAVYKPFWNGSGTTFIPNNIGGTSRSQEQLTREIVAAHRAGWQVEIHANGDRAQDMTLNAYEAAQKAYPRPDARDRIEHFAHFLVQDEARTEERLRRMVADRIIPSAQVAFLWRLTDTNIREPGIQFFALRRLIDLGLHPTGGVDNIGTQPFATYPMFSIQRAVARDTKYGRIVQPEQAITVMEAIKMFTIWAAEANFLEKSLGSIEIGKIADFVVLGGDPLTTPKTKLSEIPVEMTILDGKIQYDRAEAAR</sequence>
<dbReference type="PANTHER" id="PTHR22642">
    <property type="entry name" value="IMIDAZOLONEPROPIONASE"/>
    <property type="match status" value="1"/>
</dbReference>
<evidence type="ECO:0000313" key="2">
    <source>
        <dbReference type="EMBL" id="EQB32189.1"/>
    </source>
</evidence>
<name>T0K6A1_9SPHN</name>
<organism evidence="2 3">
    <name type="scientific">Sphingobium ummariense RL-3</name>
    <dbReference type="NCBI Taxonomy" id="1346791"/>
    <lineage>
        <taxon>Bacteria</taxon>
        <taxon>Pseudomonadati</taxon>
        <taxon>Pseudomonadota</taxon>
        <taxon>Alphaproteobacteria</taxon>
        <taxon>Sphingomonadales</taxon>
        <taxon>Sphingomonadaceae</taxon>
        <taxon>Sphingobium</taxon>
    </lineage>
</organism>
<dbReference type="CDD" id="cd01300">
    <property type="entry name" value="YtcJ_like"/>
    <property type="match status" value="1"/>
</dbReference>
<dbReference type="Pfam" id="PF07969">
    <property type="entry name" value="Amidohydro_3"/>
    <property type="match status" value="1"/>
</dbReference>
<protein>
    <recommendedName>
        <fullName evidence="1">Amidohydrolase 3 domain-containing protein</fullName>
    </recommendedName>
</protein>
<proteinExistence type="predicted"/>
<reference evidence="2 3" key="1">
    <citation type="journal article" date="2013" name="Genome Announc.">
        <title>Draft Genome Sequence of Sphingobium ummariense Strain RL-3, a Hexachlorocyclohexane-Degrading Bacterium.</title>
        <authorList>
            <person name="Kohli P."/>
            <person name="Dua A."/>
            <person name="Sangwan N."/>
            <person name="Oldach P."/>
            <person name="Khurana J.P."/>
            <person name="Lal R."/>
        </authorList>
    </citation>
    <scope>NUCLEOTIDE SEQUENCE [LARGE SCALE GENOMIC DNA]</scope>
    <source>
        <strain evidence="2 3">RL-3</strain>
    </source>
</reference>